<dbReference type="InterPro" id="IPR035903">
    <property type="entry name" value="HesB-like_dom_sf"/>
</dbReference>
<dbReference type="RefSeq" id="WP_125600903.1">
    <property type="nucleotide sequence ID" value="NZ_JBHSSM010000014.1"/>
</dbReference>
<name>A0ABW1UPS6_9LACO</name>
<dbReference type="Gene3D" id="2.60.300.12">
    <property type="entry name" value="HesB-like domain"/>
    <property type="match status" value="1"/>
</dbReference>
<dbReference type="InterPro" id="IPR000361">
    <property type="entry name" value="ATAP_core_dom"/>
</dbReference>
<proteinExistence type="predicted"/>
<keyword evidence="3" id="KW-1185">Reference proteome</keyword>
<evidence type="ECO:0000259" key="1">
    <source>
        <dbReference type="Pfam" id="PF01521"/>
    </source>
</evidence>
<evidence type="ECO:0000313" key="3">
    <source>
        <dbReference type="Proteomes" id="UP001596310"/>
    </source>
</evidence>
<dbReference type="Pfam" id="PF01521">
    <property type="entry name" value="Fe-S_biosyn"/>
    <property type="match status" value="1"/>
</dbReference>
<evidence type="ECO:0000313" key="2">
    <source>
        <dbReference type="EMBL" id="MFC6314842.1"/>
    </source>
</evidence>
<dbReference type="EMBL" id="JBHSSM010000014">
    <property type="protein sequence ID" value="MFC6314842.1"/>
    <property type="molecule type" value="Genomic_DNA"/>
</dbReference>
<dbReference type="SUPFAM" id="SSF89360">
    <property type="entry name" value="HesB-like domain"/>
    <property type="match status" value="1"/>
</dbReference>
<feature type="domain" description="Core" evidence="1">
    <location>
        <begin position="1"/>
        <end position="110"/>
    </location>
</feature>
<protein>
    <submittedName>
        <fullName evidence="2">Iron-sulfur cluster biosynthesis family protein</fullName>
    </submittedName>
</protein>
<dbReference type="Proteomes" id="UP001596310">
    <property type="component" value="Unassembled WGS sequence"/>
</dbReference>
<reference evidence="3" key="1">
    <citation type="journal article" date="2019" name="Int. J. Syst. Evol. Microbiol.">
        <title>The Global Catalogue of Microorganisms (GCM) 10K type strain sequencing project: providing services to taxonomists for standard genome sequencing and annotation.</title>
        <authorList>
            <consortium name="The Broad Institute Genomics Platform"/>
            <consortium name="The Broad Institute Genome Sequencing Center for Infectious Disease"/>
            <person name="Wu L."/>
            <person name="Ma J."/>
        </authorList>
    </citation>
    <scope>NUCLEOTIDE SEQUENCE [LARGE SCALE GENOMIC DNA]</scope>
    <source>
        <strain evidence="3">CCM 8897</strain>
    </source>
</reference>
<organism evidence="2 3">
    <name type="scientific">Lapidilactobacillus achengensis</name>
    <dbReference type="NCBI Taxonomy" id="2486000"/>
    <lineage>
        <taxon>Bacteria</taxon>
        <taxon>Bacillati</taxon>
        <taxon>Bacillota</taxon>
        <taxon>Bacilli</taxon>
        <taxon>Lactobacillales</taxon>
        <taxon>Lactobacillaceae</taxon>
        <taxon>Lapidilactobacillus</taxon>
    </lineage>
</organism>
<comment type="caution">
    <text evidence="2">The sequence shown here is derived from an EMBL/GenBank/DDBJ whole genome shotgun (WGS) entry which is preliminary data.</text>
</comment>
<accession>A0ABW1UPS6</accession>
<sequence>MEIKIKEAAQTYLANKITKDELVLLALDDGSNKFSNMGGSCTIGAKFQLVLVDQPENGYDQALANEQGLHFFTGKPELMYLTDGLALDFHNGFLILRDNSGILDSAVSITRYQAPTTAELKEKMMTDGVKNC</sequence>
<gene>
    <name evidence="2" type="ORF">ACFQHW_04570</name>
</gene>